<feature type="transmembrane region" description="Helical" evidence="1">
    <location>
        <begin position="46"/>
        <end position="68"/>
    </location>
</feature>
<keyword evidence="1" id="KW-0472">Membrane</keyword>
<dbReference type="AlphaFoldDB" id="A0A0F8ZE46"/>
<keyword evidence="1" id="KW-0812">Transmembrane</keyword>
<evidence type="ECO:0000313" key="2">
    <source>
        <dbReference type="EMBL" id="KKK92072.1"/>
    </source>
</evidence>
<comment type="caution">
    <text evidence="2">The sequence shown here is derived from an EMBL/GenBank/DDBJ whole genome shotgun (WGS) entry which is preliminary data.</text>
</comment>
<gene>
    <name evidence="2" type="ORF">LCGC14_2706610</name>
</gene>
<proteinExistence type="predicted"/>
<organism evidence="2">
    <name type="scientific">marine sediment metagenome</name>
    <dbReference type="NCBI Taxonomy" id="412755"/>
    <lineage>
        <taxon>unclassified sequences</taxon>
        <taxon>metagenomes</taxon>
        <taxon>ecological metagenomes</taxon>
    </lineage>
</organism>
<feature type="transmembrane region" description="Helical" evidence="1">
    <location>
        <begin position="14"/>
        <end position="34"/>
    </location>
</feature>
<sequence length="91" mass="9882">MLNSKSKAIMAKKFNYLAASIIVVAVNVPFYVLLWFSGDNKIPVNIATNVVLVAFGFFAAPIATVLFLRRFSDGVNLRNGLILGIFVSIGC</sequence>
<reference evidence="2" key="1">
    <citation type="journal article" date="2015" name="Nature">
        <title>Complex archaea that bridge the gap between prokaryotes and eukaryotes.</title>
        <authorList>
            <person name="Spang A."/>
            <person name="Saw J.H."/>
            <person name="Jorgensen S.L."/>
            <person name="Zaremba-Niedzwiedzka K."/>
            <person name="Martijn J."/>
            <person name="Lind A.E."/>
            <person name="van Eijk R."/>
            <person name="Schleper C."/>
            <person name="Guy L."/>
            <person name="Ettema T.J."/>
        </authorList>
    </citation>
    <scope>NUCLEOTIDE SEQUENCE</scope>
</reference>
<protein>
    <submittedName>
        <fullName evidence="2">Uncharacterized protein</fullName>
    </submittedName>
</protein>
<accession>A0A0F8ZE46</accession>
<dbReference type="EMBL" id="LAZR01048378">
    <property type="protein sequence ID" value="KKK92072.1"/>
    <property type="molecule type" value="Genomic_DNA"/>
</dbReference>
<name>A0A0F8ZE46_9ZZZZ</name>
<keyword evidence="1" id="KW-1133">Transmembrane helix</keyword>
<feature type="non-terminal residue" evidence="2">
    <location>
        <position position="91"/>
    </location>
</feature>
<evidence type="ECO:0000256" key="1">
    <source>
        <dbReference type="SAM" id="Phobius"/>
    </source>
</evidence>